<reference evidence="4 5" key="1">
    <citation type="submission" date="2021-03" db="EMBL/GenBank/DDBJ databases">
        <authorList>
            <person name="Kim M.K."/>
        </authorList>
    </citation>
    <scope>NUCLEOTIDE SEQUENCE [LARGE SCALE GENOMIC DNA]</scope>
    <source>
        <strain evidence="4 5">BT442</strain>
    </source>
</reference>
<evidence type="ECO:0000256" key="1">
    <source>
        <dbReference type="ARBA" id="ARBA00023172"/>
    </source>
</evidence>
<gene>
    <name evidence="4" type="ORF">J4E00_26145</name>
</gene>
<sequence length="483" mass="54951">MASLRFYLDSVLKGRDTRAVFLRYKTPEGTATFYPDEPGVYVPTAKWDGKAQRVKGTGLEAQKLNNTLKALRERVEETLKQLREGYPLGYDPAPSVVRELLRVPATRATGKTSPNAGADLPTNPHQLSLPQLVRYMLVLRANELSDETCKLFAQVADRLDEYAERQKPAHAWHLARIMPSHLEEWRQWLVSSARVGLPTKGKGRAKAMGNVTANNRVGLLQACVNYFRDQDAFFRRVFTEDHLLVLGREFKTTSRVRQSLSKDELVAFYRAPLPPKSKASDALLRDIYVLGWCTSLRQSDLLGIQRVHIIWSTGENPQPIALDTTSIKTLSATKLPLNALAREIVLRWLDRDRPEIAPATVWGRHLARYRWPADNLFPFVGNRRRTVLQRLWQRMQLFSEPVEVVTLIGAKQVRTTVPRYTLLTLHTARHGFGNHMAAKNVPIEDTKLLMGHASSKTTEIYYHRPEVEAFTRAQQALDSMLND</sequence>
<dbReference type="RefSeq" id="WP_208178305.1">
    <property type="nucleotide sequence ID" value="NZ_JAGETZ010000018.1"/>
</dbReference>
<name>A0ABS3QMR1_9BACT</name>
<keyword evidence="5" id="KW-1185">Reference proteome</keyword>
<keyword evidence="1" id="KW-0233">DNA recombination</keyword>
<accession>A0ABS3QMR1</accession>
<feature type="coiled-coil region" evidence="2">
    <location>
        <begin position="54"/>
        <end position="85"/>
    </location>
</feature>
<evidence type="ECO:0000313" key="4">
    <source>
        <dbReference type="EMBL" id="MBO2012570.1"/>
    </source>
</evidence>
<evidence type="ECO:0000313" key="5">
    <source>
        <dbReference type="Proteomes" id="UP000664369"/>
    </source>
</evidence>
<dbReference type="InterPro" id="IPR002104">
    <property type="entry name" value="Integrase_catalytic"/>
</dbReference>
<dbReference type="InterPro" id="IPR013762">
    <property type="entry name" value="Integrase-like_cat_sf"/>
</dbReference>
<protein>
    <submittedName>
        <fullName evidence="4">Tyrosine-type recombinase/integrase</fullName>
    </submittedName>
</protein>
<feature type="domain" description="Tyr recombinase" evidence="3">
    <location>
        <begin position="255"/>
        <end position="478"/>
    </location>
</feature>
<evidence type="ECO:0000259" key="3">
    <source>
        <dbReference type="PROSITE" id="PS51898"/>
    </source>
</evidence>
<evidence type="ECO:0000256" key="2">
    <source>
        <dbReference type="SAM" id="Coils"/>
    </source>
</evidence>
<dbReference type="InterPro" id="IPR011010">
    <property type="entry name" value="DNA_brk_join_enz"/>
</dbReference>
<dbReference type="PROSITE" id="PS51898">
    <property type="entry name" value="TYR_RECOMBINASE"/>
    <property type="match status" value="1"/>
</dbReference>
<organism evidence="4 5">
    <name type="scientific">Hymenobacter negativus</name>
    <dbReference type="NCBI Taxonomy" id="2795026"/>
    <lineage>
        <taxon>Bacteria</taxon>
        <taxon>Pseudomonadati</taxon>
        <taxon>Bacteroidota</taxon>
        <taxon>Cytophagia</taxon>
        <taxon>Cytophagales</taxon>
        <taxon>Hymenobacteraceae</taxon>
        <taxon>Hymenobacter</taxon>
    </lineage>
</organism>
<dbReference type="Gene3D" id="1.10.443.10">
    <property type="entry name" value="Intergrase catalytic core"/>
    <property type="match status" value="1"/>
</dbReference>
<dbReference type="Proteomes" id="UP000664369">
    <property type="component" value="Unassembled WGS sequence"/>
</dbReference>
<dbReference type="PANTHER" id="PTHR30349">
    <property type="entry name" value="PHAGE INTEGRASE-RELATED"/>
    <property type="match status" value="1"/>
</dbReference>
<dbReference type="EMBL" id="JAGETZ010000018">
    <property type="protein sequence ID" value="MBO2012570.1"/>
    <property type="molecule type" value="Genomic_DNA"/>
</dbReference>
<keyword evidence="2" id="KW-0175">Coiled coil</keyword>
<dbReference type="InterPro" id="IPR050090">
    <property type="entry name" value="Tyrosine_recombinase_XerCD"/>
</dbReference>
<dbReference type="Pfam" id="PF00589">
    <property type="entry name" value="Phage_integrase"/>
    <property type="match status" value="1"/>
</dbReference>
<dbReference type="SUPFAM" id="SSF56349">
    <property type="entry name" value="DNA breaking-rejoining enzymes"/>
    <property type="match status" value="1"/>
</dbReference>
<comment type="caution">
    <text evidence="4">The sequence shown here is derived from an EMBL/GenBank/DDBJ whole genome shotgun (WGS) entry which is preliminary data.</text>
</comment>
<proteinExistence type="predicted"/>